<feature type="non-terminal residue" evidence="1">
    <location>
        <position position="1"/>
    </location>
</feature>
<accession>X0SUB3</accession>
<name>X0SUB3_9ZZZZ</name>
<evidence type="ECO:0000313" key="1">
    <source>
        <dbReference type="EMBL" id="GAF79497.1"/>
    </source>
</evidence>
<protein>
    <submittedName>
        <fullName evidence="1">Uncharacterized protein</fullName>
    </submittedName>
</protein>
<sequence>KFLAEQMPEEIVVFAVNIQEVTEFTEEMTRKVRKAIPRAVNLVLEESSSTKNEVPSDTETPVY</sequence>
<reference evidence="1" key="1">
    <citation type="journal article" date="2014" name="Front. Microbiol.">
        <title>High frequency of phylogenetically diverse reductive dehalogenase-homologous genes in deep subseafloor sedimentary metagenomes.</title>
        <authorList>
            <person name="Kawai M."/>
            <person name="Futagami T."/>
            <person name="Toyoda A."/>
            <person name="Takaki Y."/>
            <person name="Nishi S."/>
            <person name="Hori S."/>
            <person name="Arai W."/>
            <person name="Tsubouchi T."/>
            <person name="Morono Y."/>
            <person name="Uchiyama I."/>
            <person name="Ito T."/>
            <person name="Fujiyama A."/>
            <person name="Inagaki F."/>
            <person name="Takami H."/>
        </authorList>
    </citation>
    <scope>NUCLEOTIDE SEQUENCE</scope>
    <source>
        <strain evidence="1">Expedition CK06-06</strain>
    </source>
</reference>
<dbReference type="AlphaFoldDB" id="X0SUB3"/>
<proteinExistence type="predicted"/>
<organism evidence="1">
    <name type="scientific">marine sediment metagenome</name>
    <dbReference type="NCBI Taxonomy" id="412755"/>
    <lineage>
        <taxon>unclassified sequences</taxon>
        <taxon>metagenomes</taxon>
        <taxon>ecological metagenomes</taxon>
    </lineage>
</organism>
<dbReference type="SUPFAM" id="SSF53163">
    <property type="entry name" value="HybD-like"/>
    <property type="match status" value="1"/>
</dbReference>
<dbReference type="Gene3D" id="3.40.50.1450">
    <property type="entry name" value="HybD-like"/>
    <property type="match status" value="1"/>
</dbReference>
<dbReference type="EMBL" id="BARS01007183">
    <property type="protein sequence ID" value="GAF79497.1"/>
    <property type="molecule type" value="Genomic_DNA"/>
</dbReference>
<dbReference type="InterPro" id="IPR023430">
    <property type="entry name" value="Pept_HybD-like_dom_sf"/>
</dbReference>
<comment type="caution">
    <text evidence="1">The sequence shown here is derived from an EMBL/GenBank/DDBJ whole genome shotgun (WGS) entry which is preliminary data.</text>
</comment>
<gene>
    <name evidence="1" type="ORF">S01H1_13881</name>
</gene>